<dbReference type="AlphaFoldDB" id="A0AAV7TG81"/>
<reference evidence="1" key="1">
    <citation type="journal article" date="2022" name="bioRxiv">
        <title>Sequencing and chromosome-scale assembly of the giantPleurodeles waltlgenome.</title>
        <authorList>
            <person name="Brown T."/>
            <person name="Elewa A."/>
            <person name="Iarovenko S."/>
            <person name="Subramanian E."/>
            <person name="Araus A.J."/>
            <person name="Petzold A."/>
            <person name="Susuki M."/>
            <person name="Suzuki K.-i.T."/>
            <person name="Hayashi T."/>
            <person name="Toyoda A."/>
            <person name="Oliveira C."/>
            <person name="Osipova E."/>
            <person name="Leigh N.D."/>
            <person name="Simon A."/>
            <person name="Yun M.H."/>
        </authorList>
    </citation>
    <scope>NUCLEOTIDE SEQUENCE</scope>
    <source>
        <strain evidence="1">20211129_DDA</strain>
        <tissue evidence="1">Liver</tissue>
    </source>
</reference>
<organism evidence="1 2">
    <name type="scientific">Pleurodeles waltl</name>
    <name type="common">Iberian ribbed newt</name>
    <dbReference type="NCBI Taxonomy" id="8319"/>
    <lineage>
        <taxon>Eukaryota</taxon>
        <taxon>Metazoa</taxon>
        <taxon>Chordata</taxon>
        <taxon>Craniata</taxon>
        <taxon>Vertebrata</taxon>
        <taxon>Euteleostomi</taxon>
        <taxon>Amphibia</taxon>
        <taxon>Batrachia</taxon>
        <taxon>Caudata</taxon>
        <taxon>Salamandroidea</taxon>
        <taxon>Salamandridae</taxon>
        <taxon>Pleurodelinae</taxon>
        <taxon>Pleurodeles</taxon>
    </lineage>
</organism>
<dbReference type="Proteomes" id="UP001066276">
    <property type="component" value="Chromosome 3_2"/>
</dbReference>
<evidence type="ECO:0000313" key="1">
    <source>
        <dbReference type="EMBL" id="KAJ1174984.1"/>
    </source>
</evidence>
<accession>A0AAV7TG81</accession>
<sequence length="99" mass="10366">MLTLAPPGVRSRAGGLDRTVFSWCGRCTDSPEAASPNGRASHYRPWLGARPQASDGSAFDVVAGAVSCCEDPLSPRSARPAVPGGCWEAARGVYCSRRS</sequence>
<dbReference type="EMBL" id="JANPWB010000006">
    <property type="protein sequence ID" value="KAJ1174984.1"/>
    <property type="molecule type" value="Genomic_DNA"/>
</dbReference>
<comment type="caution">
    <text evidence="1">The sequence shown here is derived from an EMBL/GenBank/DDBJ whole genome shotgun (WGS) entry which is preliminary data.</text>
</comment>
<keyword evidence="2" id="KW-1185">Reference proteome</keyword>
<protein>
    <submittedName>
        <fullName evidence="1">Uncharacterized protein</fullName>
    </submittedName>
</protein>
<name>A0AAV7TG81_PLEWA</name>
<gene>
    <name evidence="1" type="ORF">NDU88_000275</name>
</gene>
<evidence type="ECO:0000313" key="2">
    <source>
        <dbReference type="Proteomes" id="UP001066276"/>
    </source>
</evidence>
<proteinExistence type="predicted"/>